<dbReference type="PROSITE" id="PS51294">
    <property type="entry name" value="HTH_MYB"/>
    <property type="match status" value="1"/>
</dbReference>
<dbReference type="Proteomes" id="UP000694930">
    <property type="component" value="Chromosome 8"/>
</dbReference>
<comment type="subcellular location">
    <subcellularLocation>
        <location evidence="1">Nucleus</location>
    </subcellularLocation>
</comment>
<protein>
    <submittedName>
        <fullName evidence="7">Cyclin-D-binding Myb-like transcription factor 1</fullName>
    </submittedName>
</protein>
<dbReference type="CDD" id="cd00167">
    <property type="entry name" value="SANT"/>
    <property type="match status" value="1"/>
</dbReference>
<keyword evidence="6" id="KW-1185">Reference proteome</keyword>
<keyword evidence="2" id="KW-0539">Nucleus</keyword>
<reference evidence="6" key="1">
    <citation type="journal article" date="2014" name="Nat. Genet.">
        <title>The genome of the stress-tolerant wild tomato species Solanum pennellii.</title>
        <authorList>
            <person name="Bolger A."/>
            <person name="Scossa F."/>
            <person name="Bolger M.E."/>
            <person name="Lanz C."/>
            <person name="Maumus F."/>
            <person name="Tohge T."/>
            <person name="Quesneville H."/>
            <person name="Alseekh S."/>
            <person name="Sorensen I."/>
            <person name="Lichtenstein G."/>
            <person name="Fich E.A."/>
            <person name="Conte M."/>
            <person name="Keller H."/>
            <person name="Schneeberger K."/>
            <person name="Schwacke R."/>
            <person name="Ofner I."/>
            <person name="Vrebalov J."/>
            <person name="Xu Y."/>
            <person name="Osorio S."/>
            <person name="Aflitos S.A."/>
            <person name="Schijlen E."/>
            <person name="Jimenez-Gomez J.M."/>
            <person name="Ryngajllo M."/>
            <person name="Kimura S."/>
            <person name="Kumar R."/>
            <person name="Koenig D."/>
            <person name="Headland L.R."/>
            <person name="Maloof J.N."/>
            <person name="Sinha N."/>
            <person name="van Ham R.C."/>
            <person name="Lankhorst R.K."/>
            <person name="Mao L."/>
            <person name="Vogel A."/>
            <person name="Arsova B."/>
            <person name="Panstruga R."/>
            <person name="Fei Z."/>
            <person name="Rose J.K."/>
            <person name="Zamir D."/>
            <person name="Carrari F."/>
            <person name="Giovannoni J.J."/>
            <person name="Weigel D."/>
            <person name="Usadel B."/>
            <person name="Fernie A.R."/>
        </authorList>
    </citation>
    <scope>NUCLEOTIDE SEQUENCE [LARGE SCALE GENOMIC DNA]</scope>
    <source>
        <strain evidence="6">cv. LA0716</strain>
    </source>
</reference>
<dbReference type="PANTHER" id="PTHR47430">
    <property type="entry name" value="GB|AAC33480.1"/>
    <property type="match status" value="1"/>
</dbReference>
<gene>
    <name evidence="7" type="primary">LOC107027910</name>
</gene>
<dbReference type="RefSeq" id="XP_015084447.1">
    <property type="nucleotide sequence ID" value="XM_015228961.2"/>
</dbReference>
<proteinExistence type="predicted"/>
<organism evidence="6 7">
    <name type="scientific">Solanum pennellii</name>
    <name type="common">Tomato</name>
    <name type="synonym">Lycopersicon pennellii</name>
    <dbReference type="NCBI Taxonomy" id="28526"/>
    <lineage>
        <taxon>Eukaryota</taxon>
        <taxon>Viridiplantae</taxon>
        <taxon>Streptophyta</taxon>
        <taxon>Embryophyta</taxon>
        <taxon>Tracheophyta</taxon>
        <taxon>Spermatophyta</taxon>
        <taxon>Magnoliopsida</taxon>
        <taxon>eudicotyledons</taxon>
        <taxon>Gunneridae</taxon>
        <taxon>Pentapetalae</taxon>
        <taxon>asterids</taxon>
        <taxon>lamiids</taxon>
        <taxon>Solanales</taxon>
        <taxon>Solanaceae</taxon>
        <taxon>Solanoideae</taxon>
        <taxon>Solaneae</taxon>
        <taxon>Solanum</taxon>
        <taxon>Solanum subgen. Lycopersicon</taxon>
    </lineage>
</organism>
<evidence type="ECO:0000313" key="6">
    <source>
        <dbReference type="Proteomes" id="UP000694930"/>
    </source>
</evidence>
<evidence type="ECO:0000256" key="2">
    <source>
        <dbReference type="ARBA" id="ARBA00023242"/>
    </source>
</evidence>
<feature type="region of interest" description="Disordered" evidence="3">
    <location>
        <begin position="1"/>
        <end position="78"/>
    </location>
</feature>
<reference evidence="7" key="2">
    <citation type="submission" date="2025-08" db="UniProtKB">
        <authorList>
            <consortium name="RefSeq"/>
        </authorList>
    </citation>
    <scope>IDENTIFICATION</scope>
</reference>
<dbReference type="PROSITE" id="PS50090">
    <property type="entry name" value="MYB_LIKE"/>
    <property type="match status" value="3"/>
</dbReference>
<dbReference type="InterPro" id="IPR017930">
    <property type="entry name" value="Myb_dom"/>
</dbReference>
<evidence type="ECO:0000259" key="5">
    <source>
        <dbReference type="PROSITE" id="PS51294"/>
    </source>
</evidence>
<dbReference type="PANTHER" id="PTHR47430:SF4">
    <property type="entry name" value="GB|AAC33480.1"/>
    <property type="match status" value="1"/>
</dbReference>
<evidence type="ECO:0000259" key="4">
    <source>
        <dbReference type="PROSITE" id="PS50090"/>
    </source>
</evidence>
<dbReference type="SUPFAM" id="SSF46689">
    <property type="entry name" value="Homeodomain-like"/>
    <property type="match status" value="2"/>
</dbReference>
<feature type="compositionally biased region" description="Basic and acidic residues" evidence="3">
    <location>
        <begin position="43"/>
        <end position="53"/>
    </location>
</feature>
<evidence type="ECO:0000256" key="1">
    <source>
        <dbReference type="ARBA" id="ARBA00004123"/>
    </source>
</evidence>
<dbReference type="SMART" id="SM00717">
    <property type="entry name" value="SANT"/>
    <property type="match status" value="4"/>
</dbReference>
<accession>A0ABM1HEK8</accession>
<dbReference type="Gene3D" id="1.10.10.60">
    <property type="entry name" value="Homeodomain-like"/>
    <property type="match status" value="2"/>
</dbReference>
<feature type="domain" description="HTH myb-type" evidence="5">
    <location>
        <begin position="184"/>
        <end position="231"/>
    </location>
</feature>
<dbReference type="InterPro" id="IPR001005">
    <property type="entry name" value="SANT/Myb"/>
</dbReference>
<evidence type="ECO:0000313" key="7">
    <source>
        <dbReference type="RefSeq" id="XP_015084447.1"/>
    </source>
</evidence>
<feature type="compositionally biased region" description="Basic and acidic residues" evidence="3">
    <location>
        <begin position="64"/>
        <end position="77"/>
    </location>
</feature>
<dbReference type="InterPro" id="IPR009057">
    <property type="entry name" value="Homeodomain-like_sf"/>
</dbReference>
<feature type="domain" description="Myb-like" evidence="4">
    <location>
        <begin position="298"/>
        <end position="351"/>
    </location>
</feature>
<name>A0ABM1HEK8_SOLPN</name>
<dbReference type="Pfam" id="PF13921">
    <property type="entry name" value="Myb_DNA-bind_6"/>
    <property type="match status" value="1"/>
</dbReference>
<feature type="compositionally biased region" description="Basic and acidic residues" evidence="3">
    <location>
        <begin position="1"/>
        <end position="35"/>
    </location>
</feature>
<dbReference type="GeneID" id="107027910"/>
<sequence>MERYVSKRRNDGNKSRKLKKSLEKMYDTEDRHEDVDLSSPIEIEEKKNTDRGNIKKTKSVKLGRNSEDPTHTHEKNGKRVRFSGQVQIFPSLNHPSDEKHEIEEENLLQGKRFSKLEDEIVKEAVHKYIELHNLGEQGLKKVLNARSYPEIKGCWKEIGRSIPYRPTIAVYSRAQILFRRSESRKWTEEECEILLKLQKEHGNNWKRIADELGKHRRHVKDTWRRLKQSNQNKGQWTQEEYQNLFDLVNTDLRLKLSEEKKSKHGMLRDNIAWNAISENLSTRNPTNCCLKWYNQLTSSMVDKGEWADVDDYRLIDALFELDASCIEDVDWDNLLDHRHGEICRKRWNQMILHIGQLGNKSFVDQVEVLAKRYRPDLVEVREAWDNKPIVP</sequence>
<feature type="domain" description="Myb-like" evidence="4">
    <location>
        <begin position="228"/>
        <end position="296"/>
    </location>
</feature>
<feature type="domain" description="Myb-like" evidence="4">
    <location>
        <begin position="185"/>
        <end position="227"/>
    </location>
</feature>
<evidence type="ECO:0000256" key="3">
    <source>
        <dbReference type="SAM" id="MobiDB-lite"/>
    </source>
</evidence>